<feature type="domain" description="Protein FecR C-terminal" evidence="3">
    <location>
        <begin position="229"/>
        <end position="296"/>
    </location>
</feature>
<dbReference type="Pfam" id="PF04773">
    <property type="entry name" value="FecR"/>
    <property type="match status" value="1"/>
</dbReference>
<dbReference type="PANTHER" id="PTHR30273:SF2">
    <property type="entry name" value="PROTEIN FECR"/>
    <property type="match status" value="1"/>
</dbReference>
<dbReference type="GO" id="GO:0016989">
    <property type="term" value="F:sigma factor antagonist activity"/>
    <property type="evidence" value="ECO:0007669"/>
    <property type="project" value="TreeGrafter"/>
</dbReference>
<dbReference type="InterPro" id="IPR006860">
    <property type="entry name" value="FecR"/>
</dbReference>
<name>A0A381T1Y3_9ZZZZ</name>
<dbReference type="PIRSF" id="PIRSF018266">
    <property type="entry name" value="FecR"/>
    <property type="match status" value="1"/>
</dbReference>
<protein>
    <recommendedName>
        <fullName evidence="5">FecR protein domain-containing protein</fullName>
    </recommendedName>
</protein>
<evidence type="ECO:0000259" key="2">
    <source>
        <dbReference type="Pfam" id="PF04773"/>
    </source>
</evidence>
<evidence type="ECO:0000259" key="3">
    <source>
        <dbReference type="Pfam" id="PF16344"/>
    </source>
</evidence>
<proteinExistence type="predicted"/>
<feature type="transmembrane region" description="Helical" evidence="1">
    <location>
        <begin position="67"/>
        <end position="88"/>
    </location>
</feature>
<dbReference type="InterPro" id="IPR032508">
    <property type="entry name" value="FecR_C"/>
</dbReference>
<dbReference type="InterPro" id="IPR012373">
    <property type="entry name" value="Ferrdict_sens_TM"/>
</dbReference>
<dbReference type="PANTHER" id="PTHR30273">
    <property type="entry name" value="PERIPLASMIC SIGNAL SENSOR AND SIGMA FACTOR ACTIVATOR FECR-RELATED"/>
    <property type="match status" value="1"/>
</dbReference>
<evidence type="ECO:0000313" key="4">
    <source>
        <dbReference type="EMBL" id="SVA07663.1"/>
    </source>
</evidence>
<dbReference type="Gene3D" id="2.60.120.1440">
    <property type="match status" value="1"/>
</dbReference>
<dbReference type="Gene3D" id="3.55.50.30">
    <property type="match status" value="1"/>
</dbReference>
<keyword evidence="1" id="KW-0812">Transmembrane</keyword>
<dbReference type="AlphaFoldDB" id="A0A381T1Y3"/>
<organism evidence="4">
    <name type="scientific">marine metagenome</name>
    <dbReference type="NCBI Taxonomy" id="408172"/>
    <lineage>
        <taxon>unclassified sequences</taxon>
        <taxon>metagenomes</taxon>
        <taxon>ecological metagenomes</taxon>
    </lineage>
</organism>
<keyword evidence="1" id="KW-1133">Transmembrane helix</keyword>
<dbReference type="Pfam" id="PF16344">
    <property type="entry name" value="FecR_C"/>
    <property type="match status" value="1"/>
</dbReference>
<accession>A0A381T1Y3</accession>
<sequence>MKSFDKIIKKEFKLLWEMSSEIHLPEPPNTDDAWMEMEQLIERNEVKTKLSPARFYSRRIFSTQPRFSYVIAAVLMLTLLCQPAYLWLTTESFITDRGEQISFNLPDDSKIRLNAESELTFRSSFNKKSRLVTLSGEAYFDVQSGSHPFIIQHQDIFIRVVGTQFNVRTIENEIEVAVNEGIVLVSNDQTNDRPVHITKGQFISFSKKESPGTPEAIGHDQYPGWIYNKFIFDQENLSVVCKEIERKFDVDIELESDGLETITVTGVIDAKDLSRVLHTLSSLTNRSYKFDNKRYTFY</sequence>
<dbReference type="EMBL" id="UINC01003594">
    <property type="protein sequence ID" value="SVA07663.1"/>
    <property type="molecule type" value="Genomic_DNA"/>
</dbReference>
<gene>
    <name evidence="4" type="ORF">METZ01_LOCUS60517</name>
</gene>
<reference evidence="4" key="1">
    <citation type="submission" date="2018-05" db="EMBL/GenBank/DDBJ databases">
        <authorList>
            <person name="Lanie J.A."/>
            <person name="Ng W.-L."/>
            <person name="Kazmierczak K.M."/>
            <person name="Andrzejewski T.M."/>
            <person name="Davidsen T.M."/>
            <person name="Wayne K.J."/>
            <person name="Tettelin H."/>
            <person name="Glass J.I."/>
            <person name="Rusch D."/>
            <person name="Podicherti R."/>
            <person name="Tsui H.-C.T."/>
            <person name="Winkler M.E."/>
        </authorList>
    </citation>
    <scope>NUCLEOTIDE SEQUENCE</scope>
</reference>
<keyword evidence="1" id="KW-0472">Membrane</keyword>
<feature type="domain" description="FecR protein" evidence="2">
    <location>
        <begin position="95"/>
        <end position="183"/>
    </location>
</feature>
<evidence type="ECO:0008006" key="5">
    <source>
        <dbReference type="Google" id="ProtNLM"/>
    </source>
</evidence>
<evidence type="ECO:0000256" key="1">
    <source>
        <dbReference type="SAM" id="Phobius"/>
    </source>
</evidence>